<proteinExistence type="predicted"/>
<dbReference type="OrthoDB" id="5409522at2759"/>
<keyword evidence="3" id="KW-1185">Reference proteome</keyword>
<sequence>MPQARLREDDGIVVNKWVDINYDAKEAARTLNGGTLPYSPALVTSDFPHKHEWSKDNLPEILFYLVPPISRFSDMKVELLVEDGQRVLGDRGAPLRRFEILPRHISVDVEAGWLIETWRRLDPRIRFHDILDRMVADPSYGGGIGLVKPNPNILQNYCRRGCRRLLKSWTEHGRRLEAHRAGVEALENLTSLNFTYNTVLDVCELMPNRLVKVKFTQKVPHGQLRVEKQEVSLANWEHTTLALDHFVKDVARGYHSLVDEAQLATWELLLMLQERARKHGLPHWSKLPKSCLPVTWFDRTRIKPRPNDTFDGGCDVCTWRPTSQTDAEADVTIPATAATRTVTPKPEVTEQNRVAPPKIMIRLKRRAQPDGDEEGQKAAERVKKVKKTTVRAATPRAARQQFEVINNVSVNANANANANANPNFNATVNMATRPNTYWVQAGTVQTPLGPRGVYYAYAYPQANAHGRQQPPYSDLPVHSSSMYPGFDNLGSIPLSFSRSSYGMFDPDVDDGLNLTRHPFPQL</sequence>
<gene>
    <name evidence="2" type="ORF">A1O1_04447</name>
</gene>
<evidence type="ECO:0000313" key="2">
    <source>
        <dbReference type="EMBL" id="EXJ91335.1"/>
    </source>
</evidence>
<feature type="region of interest" description="Disordered" evidence="1">
    <location>
        <begin position="366"/>
        <end position="394"/>
    </location>
</feature>
<dbReference type="HOGENOM" id="CLU_581385_0_0_1"/>
<name>W9YNW6_9EURO</name>
<dbReference type="AlphaFoldDB" id="W9YNW6"/>
<dbReference type="Proteomes" id="UP000019484">
    <property type="component" value="Unassembled WGS sequence"/>
</dbReference>
<reference evidence="2 3" key="1">
    <citation type="submission" date="2013-03" db="EMBL/GenBank/DDBJ databases">
        <title>The Genome Sequence of Capronia coronata CBS 617.96.</title>
        <authorList>
            <consortium name="The Broad Institute Genomics Platform"/>
            <person name="Cuomo C."/>
            <person name="de Hoog S."/>
            <person name="Gorbushina A."/>
            <person name="Walker B."/>
            <person name="Young S.K."/>
            <person name="Zeng Q."/>
            <person name="Gargeya S."/>
            <person name="Fitzgerald M."/>
            <person name="Haas B."/>
            <person name="Abouelleil A."/>
            <person name="Allen A.W."/>
            <person name="Alvarado L."/>
            <person name="Arachchi H.M."/>
            <person name="Berlin A.M."/>
            <person name="Chapman S.B."/>
            <person name="Gainer-Dewar J."/>
            <person name="Goldberg J."/>
            <person name="Griggs A."/>
            <person name="Gujja S."/>
            <person name="Hansen M."/>
            <person name="Howarth C."/>
            <person name="Imamovic A."/>
            <person name="Ireland A."/>
            <person name="Larimer J."/>
            <person name="McCowan C."/>
            <person name="Murphy C."/>
            <person name="Pearson M."/>
            <person name="Poon T.W."/>
            <person name="Priest M."/>
            <person name="Roberts A."/>
            <person name="Saif S."/>
            <person name="Shea T."/>
            <person name="Sisk P."/>
            <person name="Sykes S."/>
            <person name="Wortman J."/>
            <person name="Nusbaum C."/>
            <person name="Birren B."/>
        </authorList>
    </citation>
    <scope>NUCLEOTIDE SEQUENCE [LARGE SCALE GENOMIC DNA]</scope>
    <source>
        <strain evidence="2 3">CBS 617.96</strain>
    </source>
</reference>
<comment type="caution">
    <text evidence="2">The sequence shown here is derived from an EMBL/GenBank/DDBJ whole genome shotgun (WGS) entry which is preliminary data.</text>
</comment>
<evidence type="ECO:0000256" key="1">
    <source>
        <dbReference type="SAM" id="MobiDB-lite"/>
    </source>
</evidence>
<protein>
    <submittedName>
        <fullName evidence="2">Uncharacterized protein</fullName>
    </submittedName>
</protein>
<organism evidence="2 3">
    <name type="scientific">Capronia coronata CBS 617.96</name>
    <dbReference type="NCBI Taxonomy" id="1182541"/>
    <lineage>
        <taxon>Eukaryota</taxon>
        <taxon>Fungi</taxon>
        <taxon>Dikarya</taxon>
        <taxon>Ascomycota</taxon>
        <taxon>Pezizomycotina</taxon>
        <taxon>Eurotiomycetes</taxon>
        <taxon>Chaetothyriomycetidae</taxon>
        <taxon>Chaetothyriales</taxon>
        <taxon>Herpotrichiellaceae</taxon>
        <taxon>Capronia</taxon>
    </lineage>
</organism>
<dbReference type="eggNOG" id="ENOG502QQX4">
    <property type="taxonomic scope" value="Eukaryota"/>
</dbReference>
<evidence type="ECO:0000313" key="3">
    <source>
        <dbReference type="Proteomes" id="UP000019484"/>
    </source>
</evidence>
<dbReference type="GeneID" id="19159328"/>
<dbReference type="EMBL" id="AMWN01000003">
    <property type="protein sequence ID" value="EXJ91335.1"/>
    <property type="molecule type" value="Genomic_DNA"/>
</dbReference>
<accession>W9YNW6</accession>
<dbReference type="RefSeq" id="XP_007723529.1">
    <property type="nucleotide sequence ID" value="XM_007725339.1"/>
</dbReference>